<keyword evidence="1" id="KW-0472">Membrane</keyword>
<keyword evidence="3" id="KW-1185">Reference proteome</keyword>
<keyword evidence="1" id="KW-0812">Transmembrane</keyword>
<evidence type="ECO:0000313" key="2">
    <source>
        <dbReference type="EMBL" id="MDQ2089494.1"/>
    </source>
</evidence>
<reference evidence="2" key="1">
    <citation type="submission" date="2022-07" db="EMBL/GenBank/DDBJ databases">
        <authorList>
            <person name="Otstavnykh N."/>
            <person name="Isaeva M."/>
            <person name="Bystritskaya E."/>
        </authorList>
    </citation>
    <scope>NUCLEOTIDE SEQUENCE</scope>
    <source>
        <strain evidence="2">KCTC 52189</strain>
    </source>
</reference>
<evidence type="ECO:0000256" key="1">
    <source>
        <dbReference type="SAM" id="Phobius"/>
    </source>
</evidence>
<feature type="transmembrane region" description="Helical" evidence="1">
    <location>
        <begin position="143"/>
        <end position="160"/>
    </location>
</feature>
<feature type="transmembrane region" description="Helical" evidence="1">
    <location>
        <begin position="100"/>
        <end position="123"/>
    </location>
</feature>
<proteinExistence type="predicted"/>
<keyword evidence="1" id="KW-1133">Transmembrane helix</keyword>
<protein>
    <submittedName>
        <fullName evidence="2">Uncharacterized protein</fullName>
    </submittedName>
</protein>
<dbReference type="Proteomes" id="UP001226762">
    <property type="component" value="Unassembled WGS sequence"/>
</dbReference>
<dbReference type="RefSeq" id="WP_306734737.1">
    <property type="nucleotide sequence ID" value="NZ_JANHAX010000001.1"/>
</dbReference>
<name>A0AAE4B4L1_9RHOB</name>
<comment type="caution">
    <text evidence="2">The sequence shown here is derived from an EMBL/GenBank/DDBJ whole genome shotgun (WGS) entry which is preliminary data.</text>
</comment>
<evidence type="ECO:0000313" key="3">
    <source>
        <dbReference type="Proteomes" id="UP001226762"/>
    </source>
</evidence>
<accession>A0AAE4B4L1</accession>
<reference evidence="2" key="2">
    <citation type="submission" date="2023-02" db="EMBL/GenBank/DDBJ databases">
        <title>'Rhodoalgimonas zhirmunskyi' gen. nov., isolated from a red alga.</title>
        <authorList>
            <person name="Nedashkovskaya O.I."/>
            <person name="Otstavnykh N.Y."/>
            <person name="Bystritskaya E.P."/>
            <person name="Balabanova L.A."/>
            <person name="Isaeva M.P."/>
        </authorList>
    </citation>
    <scope>NUCLEOTIDE SEQUENCE</scope>
    <source>
        <strain evidence="2">KCTC 52189</strain>
    </source>
</reference>
<feature type="transmembrane region" description="Helical" evidence="1">
    <location>
        <begin position="75"/>
        <end position="93"/>
    </location>
</feature>
<gene>
    <name evidence="2" type="ORF">NO357_06235</name>
</gene>
<dbReference type="AlphaFoldDB" id="A0AAE4B4L1"/>
<dbReference type="EMBL" id="JANHAX010000001">
    <property type="protein sequence ID" value="MDQ2089494.1"/>
    <property type="molecule type" value="Genomic_DNA"/>
</dbReference>
<sequence>MMRRLLYILLSLATWGLFVVMALWSLPEIKTEADGKIPFDLRPFGYSAAEAEAFLNALSDEGRVFYAEIQHGFDALFPALLLVWAAWTVWALFRGPARWGVMALAVLGCVADYAENATVAQLLDGFQAQLAATASRWTMLKSATWTVVYLAILWGVFGLIRRRVFNRGAG</sequence>
<feature type="transmembrane region" description="Helical" evidence="1">
    <location>
        <begin position="5"/>
        <end position="26"/>
    </location>
</feature>
<organism evidence="2 3">
    <name type="scientific">Marimonas arenosa</name>
    <dbReference type="NCBI Taxonomy" id="1795305"/>
    <lineage>
        <taxon>Bacteria</taxon>
        <taxon>Pseudomonadati</taxon>
        <taxon>Pseudomonadota</taxon>
        <taxon>Alphaproteobacteria</taxon>
        <taxon>Rhodobacterales</taxon>
        <taxon>Paracoccaceae</taxon>
        <taxon>Marimonas</taxon>
    </lineage>
</organism>